<evidence type="ECO:0000313" key="2">
    <source>
        <dbReference type="Proteomes" id="UP000326939"/>
    </source>
</evidence>
<organism evidence="1 2">
    <name type="scientific">Salix brachista</name>
    <dbReference type="NCBI Taxonomy" id="2182728"/>
    <lineage>
        <taxon>Eukaryota</taxon>
        <taxon>Viridiplantae</taxon>
        <taxon>Streptophyta</taxon>
        <taxon>Embryophyta</taxon>
        <taxon>Tracheophyta</taxon>
        <taxon>Spermatophyta</taxon>
        <taxon>Magnoliopsida</taxon>
        <taxon>eudicotyledons</taxon>
        <taxon>Gunneridae</taxon>
        <taxon>Pentapetalae</taxon>
        <taxon>rosids</taxon>
        <taxon>fabids</taxon>
        <taxon>Malpighiales</taxon>
        <taxon>Salicaceae</taxon>
        <taxon>Saliceae</taxon>
        <taxon>Salix</taxon>
    </lineage>
</organism>
<reference evidence="2" key="1">
    <citation type="journal article" date="2019" name="Gigascience">
        <title>De novo genome assembly of the endangered Acer yangbiense, a plant species with extremely small populations endemic to Yunnan Province, China.</title>
        <authorList>
            <person name="Yang J."/>
            <person name="Wariss H.M."/>
            <person name="Tao L."/>
            <person name="Zhang R."/>
            <person name="Yun Q."/>
            <person name="Hollingsworth P."/>
            <person name="Dao Z."/>
            <person name="Luo G."/>
            <person name="Guo H."/>
            <person name="Ma Y."/>
            <person name="Sun W."/>
        </authorList>
    </citation>
    <scope>NUCLEOTIDE SEQUENCE [LARGE SCALE GENOMIC DNA]</scope>
    <source>
        <strain evidence="2">cv. br00</strain>
    </source>
</reference>
<gene>
    <name evidence="1" type="ORF">DKX38_011304</name>
</gene>
<dbReference type="EMBL" id="VDCV01000007">
    <property type="protein sequence ID" value="KAB5547898.1"/>
    <property type="molecule type" value="Genomic_DNA"/>
</dbReference>
<proteinExistence type="predicted"/>
<name>A0A5N5LZ22_9ROSI</name>
<dbReference type="AlphaFoldDB" id="A0A5N5LZ22"/>
<sequence length="86" mass="10224">MRERRQVREVVAKHRVDQTFLRQLKTKKVVMVAELRDLKVSNVSLKDSMQGIVILLCFIENLWMAYNEVATAQREEYLFEEPNLDI</sequence>
<dbReference type="Proteomes" id="UP000326939">
    <property type="component" value="Chromosome 7"/>
</dbReference>
<comment type="caution">
    <text evidence="1">The sequence shown here is derived from an EMBL/GenBank/DDBJ whole genome shotgun (WGS) entry which is preliminary data.</text>
</comment>
<protein>
    <submittedName>
        <fullName evidence="1">Uncharacterized protein</fullName>
    </submittedName>
</protein>
<keyword evidence="2" id="KW-1185">Reference proteome</keyword>
<accession>A0A5N5LZ22</accession>
<evidence type="ECO:0000313" key="1">
    <source>
        <dbReference type="EMBL" id="KAB5547898.1"/>
    </source>
</evidence>